<feature type="transmembrane region" description="Helical" evidence="1">
    <location>
        <begin position="154"/>
        <end position="178"/>
    </location>
</feature>
<proteinExistence type="predicted"/>
<feature type="transmembrane region" description="Helical" evidence="1">
    <location>
        <begin position="122"/>
        <end position="142"/>
    </location>
</feature>
<evidence type="ECO:0000256" key="1">
    <source>
        <dbReference type="SAM" id="Phobius"/>
    </source>
</evidence>
<organism evidence="2">
    <name type="scientific">Pyrodinium bahamense</name>
    <dbReference type="NCBI Taxonomy" id="73915"/>
    <lineage>
        <taxon>Eukaryota</taxon>
        <taxon>Sar</taxon>
        <taxon>Alveolata</taxon>
        <taxon>Dinophyceae</taxon>
        <taxon>Gonyaulacales</taxon>
        <taxon>Pyrocystaceae</taxon>
        <taxon>Pyrodinium</taxon>
    </lineage>
</organism>
<dbReference type="EMBL" id="HBEG01008040">
    <property type="protein sequence ID" value="CAD8349024.1"/>
    <property type="molecule type" value="Transcribed_RNA"/>
</dbReference>
<protein>
    <submittedName>
        <fullName evidence="2">Uncharacterized protein</fullName>
    </submittedName>
</protein>
<gene>
    <name evidence="2" type="ORF">PBAH0796_LOCUS4763</name>
</gene>
<dbReference type="AlphaFoldDB" id="A0A7R9ZZW8"/>
<accession>A0A7R9ZZW8</accession>
<reference evidence="2" key="1">
    <citation type="submission" date="2021-01" db="EMBL/GenBank/DDBJ databases">
        <authorList>
            <person name="Corre E."/>
            <person name="Pelletier E."/>
            <person name="Niang G."/>
            <person name="Scheremetjew M."/>
            <person name="Finn R."/>
            <person name="Kale V."/>
            <person name="Holt S."/>
            <person name="Cochrane G."/>
            <person name="Meng A."/>
            <person name="Brown T."/>
            <person name="Cohen L."/>
        </authorList>
    </citation>
    <scope>NUCLEOTIDE SEQUENCE</scope>
    <source>
        <strain evidence="2">Pbaha01</strain>
    </source>
</reference>
<keyword evidence="1" id="KW-0812">Transmembrane</keyword>
<evidence type="ECO:0000313" key="2">
    <source>
        <dbReference type="EMBL" id="CAD8349024.1"/>
    </source>
</evidence>
<feature type="transmembrane region" description="Helical" evidence="1">
    <location>
        <begin position="92"/>
        <end position="110"/>
    </location>
</feature>
<keyword evidence="1" id="KW-1133">Transmembrane helix</keyword>
<feature type="transmembrane region" description="Helical" evidence="1">
    <location>
        <begin position="190"/>
        <end position="212"/>
    </location>
</feature>
<keyword evidence="1" id="KW-0472">Membrane</keyword>
<sequence length="263" mass="30429">MDAYRAAKNRFSKRWDDYPGPEGKAGQMKCGCEEGTEEDAPYFHRLQWDLANSYYWTGEYMSDFVFFVKQWHPLIGMFLCHPNHPWDKKERLMMFLASLALTMVPSAYIADKHPDHKQVWTVFLISIPDTIAGVVLYQLSILETRGFCRMCACCWQVFTHANILCLLAVGALATYLSYRALGPDVHWSEMLKPLIIGKAISYLAWFPLWWLLPCQLGFRSLWNYEQAEEAKRRQGSMRASSYVGRTGEEWRTCRSCSTGCAIQ</sequence>
<name>A0A7R9ZZW8_9DINO</name>